<evidence type="ECO:0000313" key="16">
    <source>
        <dbReference type="Proteomes" id="UP000250079"/>
    </source>
</evidence>
<evidence type="ECO:0000256" key="12">
    <source>
        <dbReference type="ARBA" id="ARBA00049255"/>
    </source>
</evidence>
<dbReference type="InterPro" id="IPR010978">
    <property type="entry name" value="tRNA-bd_arm"/>
</dbReference>
<dbReference type="Pfam" id="PF02912">
    <property type="entry name" value="Phe_tRNA-synt_N"/>
    <property type="match status" value="1"/>
</dbReference>
<dbReference type="InterPro" id="IPR045864">
    <property type="entry name" value="aa-tRNA-synth_II/BPL/LPL"/>
</dbReference>
<comment type="subcellular location">
    <subcellularLocation>
        <location evidence="1 13">Cytoplasm</location>
    </subcellularLocation>
</comment>
<dbReference type="GO" id="GO:0004826">
    <property type="term" value="F:phenylalanine-tRNA ligase activity"/>
    <property type="evidence" value="ECO:0007669"/>
    <property type="project" value="UniProtKB-UniRule"/>
</dbReference>
<gene>
    <name evidence="13 15" type="primary">pheS</name>
    <name evidence="15" type="ORF">IMCC3135_24655</name>
</gene>
<dbReference type="HAMAP" id="MF_00281">
    <property type="entry name" value="Phe_tRNA_synth_alpha1"/>
    <property type="match status" value="1"/>
</dbReference>
<evidence type="ECO:0000259" key="14">
    <source>
        <dbReference type="PROSITE" id="PS50862"/>
    </source>
</evidence>
<dbReference type="NCBIfam" id="TIGR00468">
    <property type="entry name" value="pheS"/>
    <property type="match status" value="1"/>
</dbReference>
<comment type="cofactor">
    <cofactor evidence="13">
        <name>Mg(2+)</name>
        <dbReference type="ChEBI" id="CHEBI:18420"/>
    </cofactor>
    <text evidence="13">Binds 2 magnesium ions per tetramer.</text>
</comment>
<dbReference type="GO" id="GO:0000287">
    <property type="term" value="F:magnesium ion binding"/>
    <property type="evidence" value="ECO:0007669"/>
    <property type="project" value="UniProtKB-UniRule"/>
</dbReference>
<evidence type="ECO:0000256" key="4">
    <source>
        <dbReference type="ARBA" id="ARBA00022490"/>
    </source>
</evidence>
<sequence length="329" mass="36396">MSLDLDSLITEADHMVGDAASLEALEAVRVELLGKKGRLTGVLKSIGALPVEEKPAAGQAVNKAKQAVQALIDARRFVLDDAALAEKLAADALDITLPGSGSLSGGLHPVTLTIERVSALFGQLGFESAIGPEVEDDYHNFEALNIPAHHPARAMHDTFYFDVNRLLRTHTSSVQIRYMKSVEPPLRVIAPGRVYRCDSDMTHSPMFHQVEGLLVDRDIALTDLMGHLEAFLTLFFDQDDCEIRFRPSYFPFTEPSAEVDIRINKGPWIEVLGSGIVHPSVFRSVGIDTEEFTGYAFGIGVERLAMLRYGVTDLRQFFENDLRFLSQFH</sequence>
<evidence type="ECO:0000256" key="3">
    <source>
        <dbReference type="ARBA" id="ARBA00011209"/>
    </source>
</evidence>
<proteinExistence type="inferred from homology"/>
<feature type="domain" description="Aminoacyl-transfer RNA synthetases class-II family profile" evidence="14">
    <location>
        <begin position="120"/>
        <end position="307"/>
    </location>
</feature>
<dbReference type="EMBL" id="CP018632">
    <property type="protein sequence ID" value="ASJ74996.1"/>
    <property type="molecule type" value="Genomic_DNA"/>
</dbReference>
<evidence type="ECO:0000256" key="6">
    <source>
        <dbReference type="ARBA" id="ARBA00022723"/>
    </source>
</evidence>
<keyword evidence="5 13" id="KW-0436">Ligase</keyword>
<keyword evidence="16" id="KW-1185">Reference proteome</keyword>
<evidence type="ECO:0000256" key="1">
    <source>
        <dbReference type="ARBA" id="ARBA00004496"/>
    </source>
</evidence>
<evidence type="ECO:0000256" key="8">
    <source>
        <dbReference type="ARBA" id="ARBA00022840"/>
    </source>
</evidence>
<keyword evidence="7 13" id="KW-0547">Nucleotide-binding</keyword>
<dbReference type="Pfam" id="PF01409">
    <property type="entry name" value="tRNA-synt_2d"/>
    <property type="match status" value="1"/>
</dbReference>
<dbReference type="GO" id="GO:0005737">
    <property type="term" value="C:cytoplasm"/>
    <property type="evidence" value="ECO:0007669"/>
    <property type="project" value="UniProtKB-SubCell"/>
</dbReference>
<evidence type="ECO:0000256" key="10">
    <source>
        <dbReference type="ARBA" id="ARBA00022917"/>
    </source>
</evidence>
<keyword evidence="6 13" id="KW-0479">Metal-binding</keyword>
<evidence type="ECO:0000256" key="13">
    <source>
        <dbReference type="HAMAP-Rule" id="MF_00281"/>
    </source>
</evidence>
<dbReference type="PANTHER" id="PTHR11538:SF41">
    <property type="entry name" value="PHENYLALANINE--TRNA LIGASE, MITOCHONDRIAL"/>
    <property type="match status" value="1"/>
</dbReference>
<dbReference type="AlphaFoldDB" id="A0A2Z2NU32"/>
<dbReference type="FunFam" id="3.30.930.10:FF:000003">
    <property type="entry name" value="Phenylalanine--tRNA ligase alpha subunit"/>
    <property type="match status" value="1"/>
</dbReference>
<keyword evidence="9 13" id="KW-0460">Magnesium</keyword>
<dbReference type="GO" id="GO:0006432">
    <property type="term" value="P:phenylalanyl-tRNA aminoacylation"/>
    <property type="evidence" value="ECO:0007669"/>
    <property type="project" value="UniProtKB-UniRule"/>
</dbReference>
<dbReference type="SUPFAM" id="SSF55681">
    <property type="entry name" value="Class II aaRS and biotin synthetases"/>
    <property type="match status" value="1"/>
</dbReference>
<dbReference type="RefSeq" id="WP_088922048.1">
    <property type="nucleotide sequence ID" value="NZ_CP018632.1"/>
</dbReference>
<reference evidence="15 16" key="1">
    <citation type="submission" date="2016-12" db="EMBL/GenBank/DDBJ databases">
        <authorList>
            <person name="Song W.-J."/>
            <person name="Kurnit D.M."/>
        </authorList>
    </citation>
    <scope>NUCLEOTIDE SEQUENCE [LARGE SCALE GENOMIC DNA]</scope>
    <source>
        <strain evidence="15 16">IMCC3135</strain>
    </source>
</reference>
<evidence type="ECO:0000256" key="11">
    <source>
        <dbReference type="ARBA" id="ARBA00023146"/>
    </source>
</evidence>
<keyword evidence="8 13" id="KW-0067">ATP-binding</keyword>
<keyword evidence="11 13" id="KW-0030">Aminoacyl-tRNA synthetase</keyword>
<comment type="similarity">
    <text evidence="2 13">Belongs to the class-II aminoacyl-tRNA synthetase family. Phe-tRNA synthetase alpha subunit type 1 subfamily.</text>
</comment>
<keyword evidence="4 13" id="KW-0963">Cytoplasm</keyword>
<evidence type="ECO:0000313" key="15">
    <source>
        <dbReference type="EMBL" id="ASJ74996.1"/>
    </source>
</evidence>
<dbReference type="InterPro" id="IPR004188">
    <property type="entry name" value="Phe-tRNA_ligase_II_N"/>
</dbReference>
<dbReference type="OrthoDB" id="9800719at2"/>
<keyword evidence="10 13" id="KW-0648">Protein biosynthesis</keyword>
<dbReference type="GO" id="GO:0005524">
    <property type="term" value="F:ATP binding"/>
    <property type="evidence" value="ECO:0007669"/>
    <property type="project" value="UniProtKB-UniRule"/>
</dbReference>
<feature type="binding site" evidence="13">
    <location>
        <position position="254"/>
    </location>
    <ligand>
        <name>Mg(2+)</name>
        <dbReference type="ChEBI" id="CHEBI:18420"/>
        <note>shared with beta subunit</note>
    </ligand>
</feature>
<dbReference type="EC" id="6.1.1.20" evidence="13"/>
<dbReference type="Proteomes" id="UP000250079">
    <property type="component" value="Chromosome"/>
</dbReference>
<evidence type="ECO:0000256" key="9">
    <source>
        <dbReference type="ARBA" id="ARBA00022842"/>
    </source>
</evidence>
<accession>A0A2Z2NU32</accession>
<dbReference type="PANTHER" id="PTHR11538">
    <property type="entry name" value="PHENYLALANYL-TRNA SYNTHETASE"/>
    <property type="match status" value="1"/>
</dbReference>
<evidence type="ECO:0000256" key="5">
    <source>
        <dbReference type="ARBA" id="ARBA00022598"/>
    </source>
</evidence>
<dbReference type="KEGG" id="gai:IMCC3135_24655"/>
<evidence type="ECO:0000256" key="7">
    <source>
        <dbReference type="ARBA" id="ARBA00022741"/>
    </source>
</evidence>
<dbReference type="SUPFAM" id="SSF46589">
    <property type="entry name" value="tRNA-binding arm"/>
    <property type="match status" value="1"/>
</dbReference>
<comment type="catalytic activity">
    <reaction evidence="12 13">
        <text>tRNA(Phe) + L-phenylalanine + ATP = L-phenylalanyl-tRNA(Phe) + AMP + diphosphate + H(+)</text>
        <dbReference type="Rhea" id="RHEA:19413"/>
        <dbReference type="Rhea" id="RHEA-COMP:9668"/>
        <dbReference type="Rhea" id="RHEA-COMP:9699"/>
        <dbReference type="ChEBI" id="CHEBI:15378"/>
        <dbReference type="ChEBI" id="CHEBI:30616"/>
        <dbReference type="ChEBI" id="CHEBI:33019"/>
        <dbReference type="ChEBI" id="CHEBI:58095"/>
        <dbReference type="ChEBI" id="CHEBI:78442"/>
        <dbReference type="ChEBI" id="CHEBI:78531"/>
        <dbReference type="ChEBI" id="CHEBI:456215"/>
        <dbReference type="EC" id="6.1.1.20"/>
    </reaction>
</comment>
<dbReference type="CDD" id="cd00496">
    <property type="entry name" value="PheRS_alpha_core"/>
    <property type="match status" value="1"/>
</dbReference>
<dbReference type="Gene3D" id="3.30.930.10">
    <property type="entry name" value="Bira Bifunctional Protein, Domain 2"/>
    <property type="match status" value="1"/>
</dbReference>
<dbReference type="InterPro" id="IPR022911">
    <property type="entry name" value="Phe_tRNA_ligase_alpha1_bac"/>
</dbReference>
<evidence type="ECO:0000256" key="2">
    <source>
        <dbReference type="ARBA" id="ARBA00010207"/>
    </source>
</evidence>
<dbReference type="InterPro" id="IPR006195">
    <property type="entry name" value="aa-tRNA-synth_II"/>
</dbReference>
<dbReference type="InterPro" id="IPR004529">
    <property type="entry name" value="Phe-tRNA-synth_IIc_asu"/>
</dbReference>
<comment type="subunit">
    <text evidence="3 13">Tetramer of two alpha and two beta subunits.</text>
</comment>
<dbReference type="PROSITE" id="PS50862">
    <property type="entry name" value="AA_TRNA_LIGASE_II"/>
    <property type="match status" value="1"/>
</dbReference>
<name>A0A2Z2NU32_9GAMM</name>
<protein>
    <recommendedName>
        <fullName evidence="13">Phenylalanine--tRNA ligase alpha subunit</fullName>
        <ecNumber evidence="13">6.1.1.20</ecNumber>
    </recommendedName>
    <alternativeName>
        <fullName evidence="13">Phenylalanyl-tRNA synthetase alpha subunit</fullName>
        <shortName evidence="13">PheRS</shortName>
    </alternativeName>
</protein>
<dbReference type="InterPro" id="IPR002319">
    <property type="entry name" value="Phenylalanyl-tRNA_Synthase"/>
</dbReference>
<organism evidence="15 16">
    <name type="scientific">Granulosicoccus antarcticus IMCC3135</name>
    <dbReference type="NCBI Taxonomy" id="1192854"/>
    <lineage>
        <taxon>Bacteria</taxon>
        <taxon>Pseudomonadati</taxon>
        <taxon>Pseudomonadota</taxon>
        <taxon>Gammaproteobacteria</taxon>
        <taxon>Chromatiales</taxon>
        <taxon>Granulosicoccaceae</taxon>
        <taxon>Granulosicoccus</taxon>
    </lineage>
</organism>
<dbReference type="GO" id="GO:0000049">
    <property type="term" value="F:tRNA binding"/>
    <property type="evidence" value="ECO:0007669"/>
    <property type="project" value="InterPro"/>
</dbReference>